<dbReference type="Proteomes" id="UP000630097">
    <property type="component" value="Unassembled WGS sequence"/>
</dbReference>
<dbReference type="EMBL" id="BONV01000047">
    <property type="protein sequence ID" value="GIG84079.1"/>
    <property type="molecule type" value="Genomic_DNA"/>
</dbReference>
<dbReference type="RefSeq" id="WP_203887366.1">
    <property type="nucleotide sequence ID" value="NZ_BAABHH010000032.1"/>
</dbReference>
<gene>
    <name evidence="1" type="ORF">Pka01_72060</name>
</gene>
<keyword evidence="2" id="KW-1185">Reference proteome</keyword>
<comment type="caution">
    <text evidence="1">The sequence shown here is derived from an EMBL/GenBank/DDBJ whole genome shotgun (WGS) entry which is preliminary data.</text>
</comment>
<evidence type="ECO:0000313" key="2">
    <source>
        <dbReference type="Proteomes" id="UP000630097"/>
    </source>
</evidence>
<protein>
    <submittedName>
        <fullName evidence="1">Uncharacterized protein</fullName>
    </submittedName>
</protein>
<organism evidence="1 2">
    <name type="scientific">Planotetraspora kaengkrachanensis</name>
    <dbReference type="NCBI Taxonomy" id="575193"/>
    <lineage>
        <taxon>Bacteria</taxon>
        <taxon>Bacillati</taxon>
        <taxon>Actinomycetota</taxon>
        <taxon>Actinomycetes</taxon>
        <taxon>Streptosporangiales</taxon>
        <taxon>Streptosporangiaceae</taxon>
        <taxon>Planotetraspora</taxon>
    </lineage>
</organism>
<reference evidence="1 2" key="1">
    <citation type="submission" date="2021-01" db="EMBL/GenBank/DDBJ databases">
        <title>Whole genome shotgun sequence of Planotetraspora kaengkrachanensis NBRC 104272.</title>
        <authorList>
            <person name="Komaki H."/>
            <person name="Tamura T."/>
        </authorList>
    </citation>
    <scope>NUCLEOTIDE SEQUENCE [LARGE SCALE GENOMIC DNA]</scope>
    <source>
        <strain evidence="1 2">NBRC 104272</strain>
    </source>
</reference>
<evidence type="ECO:0000313" key="1">
    <source>
        <dbReference type="EMBL" id="GIG84079.1"/>
    </source>
</evidence>
<name>A0A8J3PZK3_9ACTN</name>
<accession>A0A8J3PZK3</accession>
<sequence length="343" mass="37060">MIWRTKRDLPGICRELVSASEKQEWAAVARLSGLAVNRARAADGIECSAAVEVLGEALGRVRLASGRDLAMLAGQLIEVGASPGDALGALSVRIAEGLELATRFPALWGEAELPDPNEEDQAGQVMERLVDDQPVVEAWFTVGEWVQGLLLPMQRKDVRLALPFRERLGAALAATPEQIDRAYWLHGLLQVVDDEPLLVLDRLGERGYEVTISGIGDNFQLHTLLAAALIGDPAAGLIPGERPAPTWIAAATTGEMQPAGGISGQFNLVDATGEWIWNEGRPADIPFAEGRRVVVLDPPPYPRSWNAGRAYPLMEPALTVDRILSPDEAAHHLARVAPDQRAR</sequence>
<proteinExistence type="predicted"/>
<dbReference type="AlphaFoldDB" id="A0A8J3PZK3"/>